<evidence type="ECO:0000256" key="9">
    <source>
        <dbReference type="ARBA" id="ARBA00022833"/>
    </source>
</evidence>
<evidence type="ECO:0000256" key="1">
    <source>
        <dbReference type="ARBA" id="ARBA00001947"/>
    </source>
</evidence>
<evidence type="ECO:0000256" key="2">
    <source>
        <dbReference type="ARBA" id="ARBA00004613"/>
    </source>
</evidence>
<dbReference type="CDD" id="cd00146">
    <property type="entry name" value="PKD"/>
    <property type="match status" value="2"/>
</dbReference>
<organism evidence="14 15">
    <name type="scientific">Saprospira grandis DSM 2844</name>
    <dbReference type="NCBI Taxonomy" id="694433"/>
    <lineage>
        <taxon>Bacteria</taxon>
        <taxon>Pseudomonadati</taxon>
        <taxon>Bacteroidota</taxon>
        <taxon>Saprospiria</taxon>
        <taxon>Saprospirales</taxon>
        <taxon>Saprospiraceae</taxon>
        <taxon>Saprospira</taxon>
    </lineage>
</organism>
<feature type="signal peptide" evidence="12">
    <location>
        <begin position="1"/>
        <end position="25"/>
    </location>
</feature>
<keyword evidence="4" id="KW-0964">Secreted</keyword>
<dbReference type="Pfam" id="PF19081">
    <property type="entry name" value="Ig_7"/>
    <property type="match status" value="1"/>
</dbReference>
<evidence type="ECO:0000256" key="8">
    <source>
        <dbReference type="ARBA" id="ARBA00022801"/>
    </source>
</evidence>
<proteinExistence type="inferred from homology"/>
<keyword evidence="8" id="KW-0378">Hydrolase</keyword>
<dbReference type="InterPro" id="IPR000601">
    <property type="entry name" value="PKD_dom"/>
</dbReference>
<keyword evidence="10" id="KW-0482">Metalloprotease</keyword>
<evidence type="ECO:0000256" key="5">
    <source>
        <dbReference type="ARBA" id="ARBA00022670"/>
    </source>
</evidence>
<dbReference type="Gene3D" id="2.60.40.10">
    <property type="entry name" value="Immunoglobulins"/>
    <property type="match status" value="2"/>
</dbReference>
<dbReference type="InterPro" id="IPR022409">
    <property type="entry name" value="PKD/Chitinase_dom"/>
</dbReference>
<accession>J0PBA8</accession>
<dbReference type="PANTHER" id="PTHR33478">
    <property type="entry name" value="EXTRACELLULAR METALLOPROTEINASE MEP"/>
    <property type="match status" value="1"/>
</dbReference>
<sequence length="1242" mass="132747">MQNNLLLPTLGCWLLLLFCGPQVWAQTSQEQIQQLLLEEQKQLGLSPSDLSEWRIYDRHQSKQTGVEHIYIRQMYQGIEVQNAVINLNLKNGQLVSLGNRFEANLAQRVLAGSAQITPATAIQKAADALYLPPLQNLRELESSGPTSYLFSPAGISLENIPLKLCYQPGPEGEIRLAWDLSIYQTNKQHWWSLRIDAQNGEILGQEDWIKHCSFADHAFGNCSRPDVPHLPTVSGTLANNALPAQYRVFAEPLESPNHGSRTLEVDPADTTASPLGWHDTDGQTGAEYSITRGNNVHAYEDRAAADQPGYSPDGGSALNFDFPLNMNQQPAAYEDAAITNLFYWNNLTHDVWYHYGFDEASGNFQENNYGRGGQGGDYVFAEAQDGGGTNNANFGTPPEGSSPTMQMFLWTNGGGATSLLDVNSPSSIAGTYTATEGSFGPNAPTTPITEDLVLANDATAPDPNDACDPLANAASLSGKIAVVYRGNCTFIAKVQAAEAAGALAVIVINNTAGAPITMGGTGTSNIPSIMISDTDGAAIVAEMANGTVNASIGNFSTNFDKDGDFDNGIIAHEYGHGISTRLTGGASNSGCLGNAEQMGEGWSDYFGLMMTIEPGDQATDVRGIGTFATGQATTGTGIRPAPYTTDMAVNSYTYGDVNNTNLSEPHGVGFVWATALWDLNWALIDQYGYDADLYNGTAGNNMAMNLVINGIKLQPCSPGFVDGRDAILQADQLLYGGANQCLIWEVFARRGLGASADQGSSNNRSDQTEAFDLPTSCQTPVTAPTANFNSLLVSACGSSVNFEDQSTDVPQQWRWDFGDGNTDTLPNPSHSYSANGSYNVVLVVSNSLGSDTVSSIVTISIPTAPTAANQTICPGSTSISANTSSNSVIWYDAQGTPLDTSITFVTPNLNNNTTYQMEGVTFYPRSFVGIDSAGASGNGGYHNTGFTGSQNFEAFKPLVIVSGWIDAGNAGPRTIYLWDANDGSGNIVDQVTINAVGGPQRVELGLEVPGPGNYSLGGTSINLFRNNAGASYPYVVPGLLSINSSSATTGPLDFWYYVYDWEVEEAPCRSPFGNVSLNVNNGAVFSYTASDLDLSFTDQSANASSWAWDFGDGNSSSLQNPTHSYNLPGTYTITLTVNGNSSCVYSETITITESSIQNLANGNSMQLQPNPAKEISTLSFSQPLESEQRLELISLDGRLLNSWPLAIGQSRLEIDLQQLVPAFYILRLTDKNGSHSLRLLVQ</sequence>
<dbReference type="InterPro" id="IPR013783">
    <property type="entry name" value="Ig-like_fold"/>
</dbReference>
<dbReference type="HOGENOM" id="CLU_007507_0_0_10"/>
<dbReference type="GO" id="GO:0006508">
    <property type="term" value="P:proteolysis"/>
    <property type="evidence" value="ECO:0007669"/>
    <property type="project" value="UniProtKB-KW"/>
</dbReference>
<evidence type="ECO:0000256" key="7">
    <source>
        <dbReference type="ARBA" id="ARBA00022729"/>
    </source>
</evidence>
<dbReference type="Pfam" id="PF02128">
    <property type="entry name" value="Peptidase_M36"/>
    <property type="match status" value="1"/>
</dbReference>
<dbReference type="InterPro" id="IPR011096">
    <property type="entry name" value="FTP_domain"/>
</dbReference>
<dbReference type="AlphaFoldDB" id="J0PBA8"/>
<comment type="subcellular location">
    <subcellularLocation>
        <location evidence="2">Secreted</location>
    </subcellularLocation>
</comment>
<evidence type="ECO:0000313" key="14">
    <source>
        <dbReference type="EMBL" id="EJF54932.1"/>
    </source>
</evidence>
<dbReference type="Pfam" id="PF02225">
    <property type="entry name" value="PA"/>
    <property type="match status" value="1"/>
</dbReference>
<name>J0PBA8_9BACT</name>
<dbReference type="Gene3D" id="1.10.390.10">
    <property type="entry name" value="Neutral Protease Domain 2"/>
    <property type="match status" value="1"/>
</dbReference>
<evidence type="ECO:0000256" key="10">
    <source>
        <dbReference type="ARBA" id="ARBA00023049"/>
    </source>
</evidence>
<dbReference type="SUPFAM" id="SSF55486">
    <property type="entry name" value="Metalloproteases ('zincins'), catalytic domain"/>
    <property type="match status" value="1"/>
</dbReference>
<dbReference type="PANTHER" id="PTHR33478:SF1">
    <property type="entry name" value="EXTRACELLULAR METALLOPROTEINASE MEP"/>
    <property type="match status" value="1"/>
</dbReference>
<keyword evidence="5" id="KW-0645">Protease</keyword>
<dbReference type="InterPro" id="IPR026444">
    <property type="entry name" value="Secre_tail"/>
</dbReference>
<dbReference type="InterPro" id="IPR035986">
    <property type="entry name" value="PKD_dom_sf"/>
</dbReference>
<dbReference type="InterPro" id="IPR001842">
    <property type="entry name" value="Peptidase_M36"/>
</dbReference>
<dbReference type="OrthoDB" id="5377264at2"/>
<evidence type="ECO:0000259" key="13">
    <source>
        <dbReference type="PROSITE" id="PS50093"/>
    </source>
</evidence>
<gene>
    <name evidence="14" type="ORF">SapgrDRAFT_3288</name>
</gene>
<comment type="similarity">
    <text evidence="3">Belongs to the peptidase M36 family.</text>
</comment>
<feature type="chain" id="PRO_5003737696" evidence="12">
    <location>
        <begin position="26"/>
        <end position="1242"/>
    </location>
</feature>
<dbReference type="EMBL" id="JH719942">
    <property type="protein sequence ID" value="EJF54932.1"/>
    <property type="molecule type" value="Genomic_DNA"/>
</dbReference>
<protein>
    <submittedName>
        <fullName evidence="14">PDK repeat-containing protein</fullName>
    </submittedName>
</protein>
<dbReference type="CDD" id="cd09596">
    <property type="entry name" value="M36"/>
    <property type="match status" value="1"/>
</dbReference>
<dbReference type="InterPro" id="IPR046450">
    <property type="entry name" value="PA_dom_sf"/>
</dbReference>
<evidence type="ECO:0000256" key="4">
    <source>
        <dbReference type="ARBA" id="ARBA00022525"/>
    </source>
</evidence>
<dbReference type="InterPro" id="IPR003137">
    <property type="entry name" value="PA_domain"/>
</dbReference>
<dbReference type="RefSeq" id="WP_002660887.1">
    <property type="nucleotide sequence ID" value="NZ_JH719942.1"/>
</dbReference>
<dbReference type="Gene3D" id="3.50.30.30">
    <property type="match status" value="1"/>
</dbReference>
<dbReference type="SUPFAM" id="SSF49299">
    <property type="entry name" value="PKD domain"/>
    <property type="match status" value="2"/>
</dbReference>
<dbReference type="Proteomes" id="UP000005113">
    <property type="component" value="Unassembled WGS sequence"/>
</dbReference>
<dbReference type="GO" id="GO:0005615">
    <property type="term" value="C:extracellular space"/>
    <property type="evidence" value="ECO:0007669"/>
    <property type="project" value="InterPro"/>
</dbReference>
<dbReference type="GO" id="GO:0008270">
    <property type="term" value="F:zinc ion binding"/>
    <property type="evidence" value="ECO:0007669"/>
    <property type="project" value="InterPro"/>
</dbReference>
<keyword evidence="11" id="KW-0865">Zymogen</keyword>
<keyword evidence="9" id="KW-0862">Zinc</keyword>
<dbReference type="CDD" id="cd04818">
    <property type="entry name" value="PA_subtilisin_1"/>
    <property type="match status" value="1"/>
</dbReference>
<keyword evidence="6" id="KW-0479">Metal-binding</keyword>
<dbReference type="InterPro" id="IPR044023">
    <property type="entry name" value="Ig_7"/>
</dbReference>
<dbReference type="NCBIfam" id="NF038113">
    <property type="entry name" value="T9SSA_dep_M36"/>
    <property type="match status" value="1"/>
</dbReference>
<dbReference type="Pfam" id="PF18911">
    <property type="entry name" value="PKD_4"/>
    <property type="match status" value="2"/>
</dbReference>
<dbReference type="PROSITE" id="PS50093">
    <property type="entry name" value="PKD"/>
    <property type="match status" value="2"/>
</dbReference>
<evidence type="ECO:0000256" key="6">
    <source>
        <dbReference type="ARBA" id="ARBA00022723"/>
    </source>
</evidence>
<dbReference type="InterPro" id="IPR027268">
    <property type="entry name" value="Peptidase_M4/M1_CTD_sf"/>
</dbReference>
<comment type="cofactor">
    <cofactor evidence="1">
        <name>Zn(2+)</name>
        <dbReference type="ChEBI" id="CHEBI:29105"/>
    </cofactor>
</comment>
<evidence type="ECO:0000313" key="15">
    <source>
        <dbReference type="Proteomes" id="UP000005113"/>
    </source>
</evidence>
<dbReference type="Gene3D" id="3.10.170.10">
    <property type="match status" value="1"/>
</dbReference>
<feature type="domain" description="PKD" evidence="13">
    <location>
        <begin position="783"/>
        <end position="866"/>
    </location>
</feature>
<dbReference type="NCBIfam" id="TIGR04183">
    <property type="entry name" value="Por_Secre_tail"/>
    <property type="match status" value="1"/>
</dbReference>
<dbReference type="InterPro" id="IPR050371">
    <property type="entry name" value="Fungal_virulence_M36"/>
</dbReference>
<dbReference type="SUPFAM" id="SSF52025">
    <property type="entry name" value="PA domain"/>
    <property type="match status" value="1"/>
</dbReference>
<evidence type="ECO:0000256" key="12">
    <source>
        <dbReference type="SAM" id="SignalP"/>
    </source>
</evidence>
<feature type="domain" description="PKD" evidence="13">
    <location>
        <begin position="1098"/>
        <end position="1152"/>
    </location>
</feature>
<reference evidence="15" key="1">
    <citation type="journal article" date="2012" name="Stand. Genomic Sci.">
        <title>Permanent draft genome sequence of the gliding predator Saprospira grandis strain Sa g1 (= HR1).</title>
        <authorList>
            <person name="Mavromatis K."/>
            <person name="Chertkov O."/>
            <person name="Lapidus A."/>
            <person name="Nolan M."/>
            <person name="Lucas S."/>
            <person name="Tice H."/>
            <person name="Del Rio T.G."/>
            <person name="Cheng J.F."/>
            <person name="Han C."/>
            <person name="Tapia R."/>
            <person name="Bruce D."/>
            <person name="Goodwin L.A."/>
            <person name="Pitluck S."/>
            <person name="Huntemann M."/>
            <person name="Liolios K."/>
            <person name="Pagani I."/>
            <person name="Ivanova N."/>
            <person name="Mikhailova N."/>
            <person name="Pati A."/>
            <person name="Chen A."/>
            <person name="Palaniappan K."/>
            <person name="Land M."/>
            <person name="Brambilla E.M."/>
            <person name="Rohde M."/>
            <person name="Spring S."/>
            <person name="Goker M."/>
            <person name="Detter J.C."/>
            <person name="Bristow J."/>
            <person name="Eisen J.A."/>
            <person name="Markowitz V."/>
            <person name="Hugenholtz P."/>
            <person name="Kyrpides N.C."/>
            <person name="Klenk H.P."/>
            <person name="Woyke T."/>
        </authorList>
    </citation>
    <scope>NUCLEOTIDE SEQUENCE [LARGE SCALE GENOMIC DNA]</scope>
    <source>
        <strain evidence="15">DSM 2844</strain>
    </source>
</reference>
<dbReference type="Pfam" id="PF07504">
    <property type="entry name" value="FTP"/>
    <property type="match status" value="1"/>
</dbReference>
<keyword evidence="7 12" id="KW-0732">Signal</keyword>
<dbReference type="SMART" id="SM00089">
    <property type="entry name" value="PKD"/>
    <property type="match status" value="2"/>
</dbReference>
<evidence type="ECO:0000256" key="3">
    <source>
        <dbReference type="ARBA" id="ARBA00006006"/>
    </source>
</evidence>
<dbReference type="GO" id="GO:0004222">
    <property type="term" value="F:metalloendopeptidase activity"/>
    <property type="evidence" value="ECO:0007669"/>
    <property type="project" value="InterPro"/>
</dbReference>
<evidence type="ECO:0000256" key="11">
    <source>
        <dbReference type="ARBA" id="ARBA00023145"/>
    </source>
</evidence>